<dbReference type="AlphaFoldDB" id="A0A2B4MK78"/>
<dbReference type="GO" id="GO:0003677">
    <property type="term" value="F:DNA binding"/>
    <property type="evidence" value="ECO:0007669"/>
    <property type="project" value="InterPro"/>
</dbReference>
<evidence type="ECO:0000256" key="1">
    <source>
        <dbReference type="SAM" id="MobiDB-lite"/>
    </source>
</evidence>
<evidence type="ECO:0000259" key="2">
    <source>
        <dbReference type="SMART" id="SM00496"/>
    </source>
</evidence>
<accession>A0A2B4MK78</accession>
<gene>
    <name evidence="3" type="ORF">CN613_02080</name>
</gene>
<dbReference type="EMBL" id="NUDP01000005">
    <property type="protein sequence ID" value="PEM73270.1"/>
    <property type="molecule type" value="Genomic_DNA"/>
</dbReference>
<name>A0A2B4MK78_9BACI</name>
<reference evidence="3 4" key="1">
    <citation type="submission" date="2017-09" db="EMBL/GenBank/DDBJ databases">
        <title>Large-scale bioinformatics analysis of Bacillus genomes uncovers conserved roles of natural products in bacterial physiology.</title>
        <authorList>
            <consortium name="Agbiome Team Llc"/>
            <person name="Bleich R.M."/>
            <person name="Grubbs K.J."/>
            <person name="Santa Maria K.C."/>
            <person name="Allen S.E."/>
            <person name="Farag S."/>
            <person name="Shank E.A."/>
            <person name="Bowers A."/>
        </authorList>
    </citation>
    <scope>NUCLEOTIDE SEQUENCE [LARGE SCALE GENOMIC DNA]</scope>
    <source>
        <strain evidence="3 4">AFS009893</strain>
    </source>
</reference>
<sequence length="133" mass="15585">MSPKGFKHSEETKHKISKSLQGRNFSTETRNKMGASKQGHPFWGKKDYTMSEEAKENIKKGINEKRNTEEYRKKLSDSKKGEKNHRSKLTKDDVIKIRMLSEQGLSQYKLSERFKVSRSSIADIVNYRTWKDI</sequence>
<feature type="compositionally biased region" description="Basic and acidic residues" evidence="1">
    <location>
        <begin position="44"/>
        <end position="81"/>
    </location>
</feature>
<evidence type="ECO:0000313" key="3">
    <source>
        <dbReference type="EMBL" id="PEM73270.1"/>
    </source>
</evidence>
<organism evidence="3 4">
    <name type="scientific">Bacillus pseudomycoides</name>
    <dbReference type="NCBI Taxonomy" id="64104"/>
    <lineage>
        <taxon>Bacteria</taxon>
        <taxon>Bacillati</taxon>
        <taxon>Bacillota</taxon>
        <taxon>Bacilli</taxon>
        <taxon>Bacillales</taxon>
        <taxon>Bacillaceae</taxon>
        <taxon>Bacillus</taxon>
        <taxon>Bacillus cereus group</taxon>
    </lineage>
</organism>
<dbReference type="SUPFAM" id="SSF64496">
    <property type="entry name" value="DNA-binding domain of intron-encoded endonucleases"/>
    <property type="match status" value="1"/>
</dbReference>
<feature type="domain" description="Nuclease associated modular" evidence="2">
    <location>
        <begin position="63"/>
        <end position="79"/>
    </location>
</feature>
<comment type="caution">
    <text evidence="3">The sequence shown here is derived from an EMBL/GenBank/DDBJ whole genome shotgun (WGS) entry which is preliminary data.</text>
</comment>
<dbReference type="RefSeq" id="WP_098128819.1">
    <property type="nucleotide sequence ID" value="NZ_NUBT01000058.1"/>
</dbReference>
<protein>
    <recommendedName>
        <fullName evidence="2">Nuclease associated modular domain-containing protein</fullName>
    </recommendedName>
</protein>
<dbReference type="SMART" id="SM00496">
    <property type="entry name" value="IENR2"/>
    <property type="match status" value="4"/>
</dbReference>
<feature type="domain" description="Nuclease associated modular" evidence="2">
    <location>
        <begin position="46"/>
        <end position="62"/>
    </location>
</feature>
<feature type="domain" description="Nuclease associated modular" evidence="2">
    <location>
        <begin position="4"/>
        <end position="20"/>
    </location>
</feature>
<evidence type="ECO:0000313" key="4">
    <source>
        <dbReference type="Proteomes" id="UP000219775"/>
    </source>
</evidence>
<proteinExistence type="predicted"/>
<feature type="region of interest" description="Disordered" evidence="1">
    <location>
        <begin position="1"/>
        <end position="90"/>
    </location>
</feature>
<feature type="domain" description="Nuclease associated modular" evidence="2">
    <location>
        <begin position="21"/>
        <end position="37"/>
    </location>
</feature>
<dbReference type="Pfam" id="PF07460">
    <property type="entry name" value="NUMOD3"/>
    <property type="match status" value="2"/>
</dbReference>
<dbReference type="InterPro" id="IPR003611">
    <property type="entry name" value="NUMOD3"/>
</dbReference>
<feature type="compositionally biased region" description="Polar residues" evidence="1">
    <location>
        <begin position="18"/>
        <end position="28"/>
    </location>
</feature>
<dbReference type="Proteomes" id="UP000219775">
    <property type="component" value="Unassembled WGS sequence"/>
</dbReference>